<sequence length="168" mass="18676">MNENRLILHHGADGRLCSLQNKLLSEAESLPFFWPWGAEGKLLKTVYNLQVRSSREKFTNQNQNGTGLKKMNTLTHVLALVACCCCQLESPPGGLEENHVPLVYPAGTLLHALQPSSNNNNNQIWSEQLAIRDNSKETWLCTGDPEHTAGCRTNKCPSLPQPSSERAR</sequence>
<evidence type="ECO:0000313" key="2">
    <source>
        <dbReference type="Proteomes" id="UP001153269"/>
    </source>
</evidence>
<dbReference type="EMBL" id="CADEAL010000370">
    <property type="protein sequence ID" value="CAB1419185.1"/>
    <property type="molecule type" value="Genomic_DNA"/>
</dbReference>
<gene>
    <name evidence="1" type="ORF">PLEPLA_LOCUS7013</name>
</gene>
<dbReference type="AlphaFoldDB" id="A0A9N7TUB8"/>
<reference evidence="1" key="1">
    <citation type="submission" date="2020-03" db="EMBL/GenBank/DDBJ databases">
        <authorList>
            <person name="Weist P."/>
        </authorList>
    </citation>
    <scope>NUCLEOTIDE SEQUENCE</scope>
</reference>
<comment type="caution">
    <text evidence="1">The sequence shown here is derived from an EMBL/GenBank/DDBJ whole genome shotgun (WGS) entry which is preliminary data.</text>
</comment>
<protein>
    <submittedName>
        <fullName evidence="1">Uncharacterized protein</fullName>
    </submittedName>
</protein>
<organism evidence="1 2">
    <name type="scientific">Pleuronectes platessa</name>
    <name type="common">European plaice</name>
    <dbReference type="NCBI Taxonomy" id="8262"/>
    <lineage>
        <taxon>Eukaryota</taxon>
        <taxon>Metazoa</taxon>
        <taxon>Chordata</taxon>
        <taxon>Craniata</taxon>
        <taxon>Vertebrata</taxon>
        <taxon>Euteleostomi</taxon>
        <taxon>Actinopterygii</taxon>
        <taxon>Neopterygii</taxon>
        <taxon>Teleostei</taxon>
        <taxon>Neoteleostei</taxon>
        <taxon>Acanthomorphata</taxon>
        <taxon>Carangaria</taxon>
        <taxon>Pleuronectiformes</taxon>
        <taxon>Pleuronectoidei</taxon>
        <taxon>Pleuronectidae</taxon>
        <taxon>Pleuronectes</taxon>
    </lineage>
</organism>
<keyword evidence="2" id="KW-1185">Reference proteome</keyword>
<dbReference type="Proteomes" id="UP001153269">
    <property type="component" value="Unassembled WGS sequence"/>
</dbReference>
<evidence type="ECO:0000313" key="1">
    <source>
        <dbReference type="EMBL" id="CAB1419185.1"/>
    </source>
</evidence>
<accession>A0A9N7TUB8</accession>
<name>A0A9N7TUB8_PLEPL</name>
<proteinExistence type="predicted"/>